<organism evidence="2 3">
    <name type="scientific">Shewanella salipaludis</name>
    <dbReference type="NCBI Taxonomy" id="2723052"/>
    <lineage>
        <taxon>Bacteria</taxon>
        <taxon>Pseudomonadati</taxon>
        <taxon>Pseudomonadota</taxon>
        <taxon>Gammaproteobacteria</taxon>
        <taxon>Alteromonadales</taxon>
        <taxon>Shewanellaceae</taxon>
        <taxon>Shewanella</taxon>
    </lineage>
</organism>
<dbReference type="EMBL" id="JAAXYH010000004">
    <property type="protein sequence ID" value="NMH65220.1"/>
    <property type="molecule type" value="Genomic_DNA"/>
</dbReference>
<comment type="caution">
    <text evidence="2">The sequence shown here is derived from an EMBL/GenBank/DDBJ whole genome shotgun (WGS) entry which is preliminary data.</text>
</comment>
<feature type="transmembrane region" description="Helical" evidence="1">
    <location>
        <begin position="20"/>
        <end position="41"/>
    </location>
</feature>
<dbReference type="PROSITE" id="PS00409">
    <property type="entry name" value="PROKAR_NTER_METHYL"/>
    <property type="match status" value="1"/>
</dbReference>
<dbReference type="RefSeq" id="WP_169563893.1">
    <property type="nucleotide sequence ID" value="NZ_JAAXYH010000004.1"/>
</dbReference>
<evidence type="ECO:0000313" key="2">
    <source>
        <dbReference type="EMBL" id="NMH65220.1"/>
    </source>
</evidence>
<name>A0A972G683_9GAMM</name>
<dbReference type="Proteomes" id="UP000737113">
    <property type="component" value="Unassembled WGS sequence"/>
</dbReference>
<sequence length="174" mass="18524">MPTSPARFRSSARLKGFTLIELVVGMLVIAIAMVLLTGILFPQADRAAGTLHRMRSAELAHAILNEIWGKRYDENTASGGVPACGSPTGEACSGVLGPDGTEGRDDYNDVDDYNGLGQASRMLNSSQTYADAYPNYRLSVVVALGAVLNTKLVTVNVTTPSGEVITYHAVRSNY</sequence>
<reference evidence="2" key="1">
    <citation type="submission" date="2020-04" db="EMBL/GenBank/DDBJ databases">
        <title>Description of Shewanella salipaludis sp. nov., isolated from a salt marsh.</title>
        <authorList>
            <person name="Park S."/>
            <person name="Yoon J.-H."/>
        </authorList>
    </citation>
    <scope>NUCLEOTIDE SEQUENCE</scope>
    <source>
        <strain evidence="2">SHSM-M6</strain>
    </source>
</reference>
<gene>
    <name evidence="2" type="ORF">HC757_08550</name>
</gene>
<evidence type="ECO:0000313" key="3">
    <source>
        <dbReference type="Proteomes" id="UP000737113"/>
    </source>
</evidence>
<dbReference type="InterPro" id="IPR012902">
    <property type="entry name" value="N_methyl_site"/>
</dbReference>
<accession>A0A972G683</accession>
<keyword evidence="1" id="KW-1133">Transmembrane helix</keyword>
<evidence type="ECO:0000256" key="1">
    <source>
        <dbReference type="SAM" id="Phobius"/>
    </source>
</evidence>
<keyword evidence="1" id="KW-0472">Membrane</keyword>
<dbReference type="AlphaFoldDB" id="A0A972G683"/>
<dbReference type="NCBIfam" id="TIGR02532">
    <property type="entry name" value="IV_pilin_GFxxxE"/>
    <property type="match status" value="1"/>
</dbReference>
<keyword evidence="3" id="KW-1185">Reference proteome</keyword>
<proteinExistence type="predicted"/>
<dbReference type="Pfam" id="PF07963">
    <property type="entry name" value="N_methyl"/>
    <property type="match status" value="1"/>
</dbReference>
<keyword evidence="1" id="KW-0812">Transmembrane</keyword>
<protein>
    <submittedName>
        <fullName evidence="2">Type II secretion system protein</fullName>
    </submittedName>
</protein>